<accession>A0ABN1NPM3</accession>
<evidence type="ECO:0008006" key="3">
    <source>
        <dbReference type="Google" id="ProtNLM"/>
    </source>
</evidence>
<protein>
    <recommendedName>
        <fullName evidence="3">Secreted protein</fullName>
    </recommendedName>
</protein>
<reference evidence="1 2" key="1">
    <citation type="journal article" date="2019" name="Int. J. Syst. Evol. Microbiol.">
        <title>The Global Catalogue of Microorganisms (GCM) 10K type strain sequencing project: providing services to taxonomists for standard genome sequencing and annotation.</title>
        <authorList>
            <consortium name="The Broad Institute Genomics Platform"/>
            <consortium name="The Broad Institute Genome Sequencing Center for Infectious Disease"/>
            <person name="Wu L."/>
            <person name="Ma J."/>
        </authorList>
    </citation>
    <scope>NUCLEOTIDE SEQUENCE [LARGE SCALE GENOMIC DNA]</scope>
    <source>
        <strain evidence="1 2">JCM 11136</strain>
    </source>
</reference>
<gene>
    <name evidence="1" type="ORF">GCM10009560_06440</name>
</gene>
<evidence type="ECO:0000313" key="1">
    <source>
        <dbReference type="EMBL" id="GAA0913810.1"/>
    </source>
</evidence>
<name>A0ABN1NPM3_9ACTN</name>
<sequence length="160" mass="17336">MWLKTLLVGGAVALSLLGLAVLVWRGDLLVSPDEKVDSAALQTVRQIGAVQAEDSIESDYDVRWAEGFEIINTFVVDVGEAKTGAAIGKAASRLRGHGWVLYSQDPTAVMMKSAKWSAVLDIIPFDPEALRYHPKIRATLQARMKSMGSPVIISVSVDRS</sequence>
<proteinExistence type="predicted"/>
<organism evidence="1 2">
    <name type="scientific">Nonomuraea longicatena</name>
    <dbReference type="NCBI Taxonomy" id="83682"/>
    <lineage>
        <taxon>Bacteria</taxon>
        <taxon>Bacillati</taxon>
        <taxon>Actinomycetota</taxon>
        <taxon>Actinomycetes</taxon>
        <taxon>Streptosporangiales</taxon>
        <taxon>Streptosporangiaceae</taxon>
        <taxon>Nonomuraea</taxon>
    </lineage>
</organism>
<comment type="caution">
    <text evidence="1">The sequence shown here is derived from an EMBL/GenBank/DDBJ whole genome shotgun (WGS) entry which is preliminary data.</text>
</comment>
<dbReference type="Proteomes" id="UP001501578">
    <property type="component" value="Unassembled WGS sequence"/>
</dbReference>
<dbReference type="EMBL" id="BAAAHQ010000001">
    <property type="protein sequence ID" value="GAA0913810.1"/>
    <property type="molecule type" value="Genomic_DNA"/>
</dbReference>
<evidence type="ECO:0000313" key="2">
    <source>
        <dbReference type="Proteomes" id="UP001501578"/>
    </source>
</evidence>
<keyword evidence="2" id="KW-1185">Reference proteome</keyword>
<dbReference type="RefSeq" id="WP_343948127.1">
    <property type="nucleotide sequence ID" value="NZ_BAAAHQ010000001.1"/>
</dbReference>